<feature type="non-terminal residue" evidence="2">
    <location>
        <position position="1"/>
    </location>
</feature>
<evidence type="ECO:0000256" key="1">
    <source>
        <dbReference type="SAM" id="Phobius"/>
    </source>
</evidence>
<feature type="transmembrane region" description="Helical" evidence="1">
    <location>
        <begin position="38"/>
        <end position="57"/>
    </location>
</feature>
<accession>A0A382BE03</accession>
<feature type="transmembrane region" description="Helical" evidence="1">
    <location>
        <begin position="6"/>
        <end position="26"/>
    </location>
</feature>
<feature type="non-terminal residue" evidence="2">
    <location>
        <position position="136"/>
    </location>
</feature>
<evidence type="ECO:0000313" key="2">
    <source>
        <dbReference type="EMBL" id="SVB12090.1"/>
    </source>
</evidence>
<protein>
    <submittedName>
        <fullName evidence="2">Uncharacterized protein</fullName>
    </submittedName>
</protein>
<dbReference type="GO" id="GO:0016020">
    <property type="term" value="C:membrane"/>
    <property type="evidence" value="ECO:0007669"/>
    <property type="project" value="InterPro"/>
</dbReference>
<sequence length="136" mass="15071">MDPFIYNFALGGVVFVFGAVLAWRQGSLGLSGRGRRNLCLVLGVFSFYFILQAFLQYKAPGMPAAEPSAYNPTPASEAAVDPSKSYRGAPVDYAIMIGYFLVIVIMGVFFGRKMKSTDDFFFGGRKFAWWLIAFSM</sequence>
<dbReference type="EMBL" id="UINC01029413">
    <property type="protein sequence ID" value="SVB12090.1"/>
    <property type="molecule type" value="Genomic_DNA"/>
</dbReference>
<dbReference type="InterPro" id="IPR001734">
    <property type="entry name" value="Na/solute_symporter"/>
</dbReference>
<name>A0A382BE03_9ZZZZ</name>
<keyword evidence="1" id="KW-0812">Transmembrane</keyword>
<gene>
    <name evidence="2" type="ORF">METZ01_LOCUS164944</name>
</gene>
<dbReference type="AlphaFoldDB" id="A0A382BE03"/>
<keyword evidence="1" id="KW-0472">Membrane</keyword>
<reference evidence="2" key="1">
    <citation type="submission" date="2018-05" db="EMBL/GenBank/DDBJ databases">
        <authorList>
            <person name="Lanie J.A."/>
            <person name="Ng W.-L."/>
            <person name="Kazmierczak K.M."/>
            <person name="Andrzejewski T.M."/>
            <person name="Davidsen T.M."/>
            <person name="Wayne K.J."/>
            <person name="Tettelin H."/>
            <person name="Glass J.I."/>
            <person name="Rusch D."/>
            <person name="Podicherti R."/>
            <person name="Tsui H.-C.T."/>
            <person name="Winkler M.E."/>
        </authorList>
    </citation>
    <scope>NUCLEOTIDE SEQUENCE</scope>
</reference>
<feature type="transmembrane region" description="Helical" evidence="1">
    <location>
        <begin position="93"/>
        <end position="111"/>
    </location>
</feature>
<proteinExistence type="predicted"/>
<organism evidence="2">
    <name type="scientific">marine metagenome</name>
    <dbReference type="NCBI Taxonomy" id="408172"/>
    <lineage>
        <taxon>unclassified sequences</taxon>
        <taxon>metagenomes</taxon>
        <taxon>ecological metagenomes</taxon>
    </lineage>
</organism>
<dbReference type="GO" id="GO:0022857">
    <property type="term" value="F:transmembrane transporter activity"/>
    <property type="evidence" value="ECO:0007669"/>
    <property type="project" value="InterPro"/>
</dbReference>
<keyword evidence="1" id="KW-1133">Transmembrane helix</keyword>
<dbReference type="PROSITE" id="PS50283">
    <property type="entry name" value="NA_SOLUT_SYMP_3"/>
    <property type="match status" value="1"/>
</dbReference>